<protein>
    <submittedName>
        <fullName evidence="2">Uncharacterized protein</fullName>
    </submittedName>
</protein>
<organism evidence="2 3">
    <name type="scientific">Paenisporosarcina antarctica</name>
    <dbReference type="NCBI Taxonomy" id="417367"/>
    <lineage>
        <taxon>Bacteria</taxon>
        <taxon>Bacillati</taxon>
        <taxon>Bacillota</taxon>
        <taxon>Bacilli</taxon>
        <taxon>Bacillales</taxon>
        <taxon>Caryophanaceae</taxon>
        <taxon>Paenisporosarcina</taxon>
    </lineage>
</organism>
<keyword evidence="3" id="KW-1185">Reference proteome</keyword>
<evidence type="ECO:0000313" key="3">
    <source>
        <dbReference type="Proteomes" id="UP000294292"/>
    </source>
</evidence>
<dbReference type="Proteomes" id="UP000294292">
    <property type="component" value="Chromosome"/>
</dbReference>
<accession>A0A4P6ZX69</accession>
<evidence type="ECO:0000256" key="1">
    <source>
        <dbReference type="SAM" id="Phobius"/>
    </source>
</evidence>
<feature type="transmembrane region" description="Helical" evidence="1">
    <location>
        <begin position="34"/>
        <end position="60"/>
    </location>
</feature>
<reference evidence="2 3" key="1">
    <citation type="submission" date="2019-03" db="EMBL/GenBank/DDBJ databases">
        <title>Complete genome sequence of Paenisporosarcina antarctica CGMCC 1.6503T.</title>
        <authorList>
            <person name="Rong J.-C."/>
            <person name="Chi N.-Y."/>
            <person name="Zhang Q.-F."/>
        </authorList>
    </citation>
    <scope>NUCLEOTIDE SEQUENCE [LARGE SCALE GENOMIC DNA]</scope>
    <source>
        <strain evidence="2 3">CGMCC 1.6503</strain>
    </source>
</reference>
<keyword evidence="1" id="KW-0472">Membrane</keyword>
<keyword evidence="1" id="KW-1133">Transmembrane helix</keyword>
<gene>
    <name evidence="2" type="ORF">E2636_07540</name>
</gene>
<dbReference type="KEGG" id="panc:E2636_07540"/>
<proteinExistence type="predicted"/>
<dbReference type="EMBL" id="CP038015">
    <property type="protein sequence ID" value="QBP40987.1"/>
    <property type="molecule type" value="Genomic_DNA"/>
</dbReference>
<keyword evidence="1" id="KW-0812">Transmembrane</keyword>
<sequence length="64" mass="7214">MLCQPRRSPSLIIVLIGFYHFDDFTGVIKDILKFIFTSICYLLAGALIVGIPLYLIALVLEKLN</sequence>
<dbReference type="AlphaFoldDB" id="A0A4P6ZX69"/>
<evidence type="ECO:0000313" key="2">
    <source>
        <dbReference type="EMBL" id="QBP40987.1"/>
    </source>
</evidence>
<name>A0A4P6ZX69_9BACL</name>